<protein>
    <submittedName>
        <fullName evidence="2">Lipid A 3-O-deacylase (PagL)</fullName>
    </submittedName>
</protein>
<dbReference type="EMBL" id="CP003380">
    <property type="protein sequence ID" value="AFJ02758.1"/>
    <property type="molecule type" value="Genomic_DNA"/>
</dbReference>
<dbReference type="Gene3D" id="2.40.160.20">
    <property type="match status" value="1"/>
</dbReference>
<dbReference type="STRING" id="754477.Q7C_1609"/>
<evidence type="ECO:0000313" key="3">
    <source>
        <dbReference type="Proteomes" id="UP000009145"/>
    </source>
</evidence>
<dbReference type="HOGENOM" id="CLU_116714_0_0_6"/>
<keyword evidence="1" id="KW-0732">Signal</keyword>
<feature type="signal peptide" evidence="1">
    <location>
        <begin position="1"/>
        <end position="22"/>
    </location>
</feature>
<dbReference type="OrthoDB" id="6199047at2"/>
<dbReference type="KEGG" id="mec:Q7C_1609"/>
<dbReference type="Proteomes" id="UP000009145">
    <property type="component" value="Chromosome"/>
</dbReference>
<organism evidence="2 3">
    <name type="scientific">Methylophaga frappieri (strain ATCC BAA-2434 / DSM 25690 / JAM7)</name>
    <dbReference type="NCBI Taxonomy" id="754477"/>
    <lineage>
        <taxon>Bacteria</taxon>
        <taxon>Pseudomonadati</taxon>
        <taxon>Pseudomonadota</taxon>
        <taxon>Gammaproteobacteria</taxon>
        <taxon>Thiotrichales</taxon>
        <taxon>Piscirickettsiaceae</taxon>
        <taxon>Methylophaga</taxon>
    </lineage>
</organism>
<sequence precursor="true">MSRISVLSFAVLLFVFVTPTRAEDAPEFVLSGGAFEAFATQRSAEFGLAYRFSPRKWSLIPEIGLSANSDGGYWAHLGLRYDLQLNQKWLITPQLALVGYENGGGEDLGSGLLFRSGIELGYRLTSGSKLAITLYHLSNAGLSGNNPGSESVILSYSFTR</sequence>
<evidence type="ECO:0000256" key="1">
    <source>
        <dbReference type="SAM" id="SignalP"/>
    </source>
</evidence>
<dbReference type="eggNOG" id="ENOG5031K9Q">
    <property type="taxonomic scope" value="Bacteria"/>
</dbReference>
<dbReference type="Pfam" id="PF09411">
    <property type="entry name" value="PagL"/>
    <property type="match status" value="1"/>
</dbReference>
<dbReference type="InterPro" id="IPR018550">
    <property type="entry name" value="Lipid-A_deacylase-rel"/>
</dbReference>
<gene>
    <name evidence="2" type="ordered locus">Q7C_1609</name>
</gene>
<dbReference type="RefSeq" id="WP_014704178.1">
    <property type="nucleotide sequence ID" value="NC_017856.1"/>
</dbReference>
<proteinExistence type="predicted"/>
<evidence type="ECO:0000313" key="2">
    <source>
        <dbReference type="EMBL" id="AFJ02758.1"/>
    </source>
</evidence>
<reference evidence="2 3" key="1">
    <citation type="journal article" date="2012" name="J. Bacteriol.">
        <title>Complete genome sequences of Methylophaga sp. strain JAM1 and Methylophaga sp. strain JAM7.</title>
        <authorList>
            <person name="Villeneuve C."/>
            <person name="Martineau C."/>
            <person name="Mauffrey F."/>
            <person name="Villemur R."/>
        </authorList>
    </citation>
    <scope>NUCLEOTIDE SEQUENCE [LARGE SCALE GENOMIC DNA]</scope>
    <source>
        <strain evidence="2 3">JAM7</strain>
    </source>
</reference>
<dbReference type="AlphaFoldDB" id="I1YIL5"/>
<name>I1YIL5_METFJ</name>
<dbReference type="PATRIC" id="fig|754477.3.peg.1587"/>
<feature type="chain" id="PRO_5003654501" evidence="1">
    <location>
        <begin position="23"/>
        <end position="160"/>
    </location>
</feature>
<accession>I1YIL5</accession>
<keyword evidence="3" id="KW-1185">Reference proteome</keyword>